<dbReference type="Proteomes" id="UP001044222">
    <property type="component" value="Chromosome 6"/>
</dbReference>
<accession>A0A9D3RXT1</accession>
<keyword evidence="2" id="KW-1185">Reference proteome</keyword>
<feature type="non-terminal residue" evidence="1">
    <location>
        <position position="84"/>
    </location>
</feature>
<reference evidence="1" key="1">
    <citation type="submission" date="2021-01" db="EMBL/GenBank/DDBJ databases">
        <title>A chromosome-scale assembly of European eel, Anguilla anguilla.</title>
        <authorList>
            <person name="Henkel C."/>
            <person name="Jong-Raadsen S.A."/>
            <person name="Dufour S."/>
            <person name="Weltzien F.-A."/>
            <person name="Palstra A.P."/>
            <person name="Pelster B."/>
            <person name="Spaink H.P."/>
            <person name="Van Den Thillart G.E."/>
            <person name="Jansen H."/>
            <person name="Zahm M."/>
            <person name="Klopp C."/>
            <person name="Cedric C."/>
            <person name="Louis A."/>
            <person name="Berthelot C."/>
            <person name="Parey E."/>
            <person name="Roest Crollius H."/>
            <person name="Montfort J."/>
            <person name="Robinson-Rechavi M."/>
            <person name="Bucao C."/>
            <person name="Bouchez O."/>
            <person name="Gislard M."/>
            <person name="Lluch J."/>
            <person name="Milhes M."/>
            <person name="Lampietro C."/>
            <person name="Lopez Roques C."/>
            <person name="Donnadieu C."/>
            <person name="Braasch I."/>
            <person name="Desvignes T."/>
            <person name="Postlethwait J."/>
            <person name="Bobe J."/>
            <person name="Guiguen Y."/>
            <person name="Dirks R."/>
        </authorList>
    </citation>
    <scope>NUCLEOTIDE SEQUENCE</scope>
    <source>
        <strain evidence="1">Tag_6206</strain>
        <tissue evidence="1">Liver</tissue>
    </source>
</reference>
<name>A0A9D3RXT1_ANGAN</name>
<sequence length="84" mass="9225">DTVRVPDAVFFKVALHHATVRRAPGRVITIECVPGLLHGVPLIVDFLHFANSNLELQHDSFMLKELQGVPAGLLEVTADINTRS</sequence>
<evidence type="ECO:0000313" key="1">
    <source>
        <dbReference type="EMBL" id="KAG5847183.1"/>
    </source>
</evidence>
<protein>
    <submittedName>
        <fullName evidence="1">Uncharacterized protein</fullName>
    </submittedName>
</protein>
<dbReference type="EMBL" id="JAFIRN010000006">
    <property type="protein sequence ID" value="KAG5847183.1"/>
    <property type="molecule type" value="Genomic_DNA"/>
</dbReference>
<proteinExistence type="predicted"/>
<organism evidence="1 2">
    <name type="scientific">Anguilla anguilla</name>
    <name type="common">European freshwater eel</name>
    <name type="synonym">Muraena anguilla</name>
    <dbReference type="NCBI Taxonomy" id="7936"/>
    <lineage>
        <taxon>Eukaryota</taxon>
        <taxon>Metazoa</taxon>
        <taxon>Chordata</taxon>
        <taxon>Craniata</taxon>
        <taxon>Vertebrata</taxon>
        <taxon>Euteleostomi</taxon>
        <taxon>Actinopterygii</taxon>
        <taxon>Neopterygii</taxon>
        <taxon>Teleostei</taxon>
        <taxon>Anguilliformes</taxon>
        <taxon>Anguillidae</taxon>
        <taxon>Anguilla</taxon>
    </lineage>
</organism>
<gene>
    <name evidence="1" type="ORF">ANANG_G00123320</name>
</gene>
<evidence type="ECO:0000313" key="2">
    <source>
        <dbReference type="Proteomes" id="UP001044222"/>
    </source>
</evidence>
<dbReference type="AlphaFoldDB" id="A0A9D3RXT1"/>
<comment type="caution">
    <text evidence="1">The sequence shown here is derived from an EMBL/GenBank/DDBJ whole genome shotgun (WGS) entry which is preliminary data.</text>
</comment>